<proteinExistence type="predicted"/>
<accession>A0ABD1V3R8</accession>
<evidence type="ECO:0000313" key="3">
    <source>
        <dbReference type="Proteomes" id="UP001604336"/>
    </source>
</evidence>
<keyword evidence="3" id="KW-1185">Reference proteome</keyword>
<reference evidence="3" key="1">
    <citation type="submission" date="2024-07" db="EMBL/GenBank/DDBJ databases">
        <title>Two chromosome-level genome assemblies of Korean endemic species Abeliophyllum distichum and Forsythia ovata (Oleaceae).</title>
        <authorList>
            <person name="Jang H."/>
        </authorList>
    </citation>
    <scope>NUCLEOTIDE SEQUENCE [LARGE SCALE GENOMIC DNA]</scope>
</reference>
<sequence length="134" mass="15282">MRKQRSQKRGATGATTNKPKNRSEQSHKRTATGGHKSPQPEFEKGQLPEATKVEEWTSATPAVVGEIVGFRADFNLGKNGTLRLKWGSYSRFLFFYADLYLGTRHVSYVFFFSCHQGTMRTGLIKYFLQFCGQY</sequence>
<organism evidence="2 3">
    <name type="scientific">Abeliophyllum distichum</name>
    <dbReference type="NCBI Taxonomy" id="126358"/>
    <lineage>
        <taxon>Eukaryota</taxon>
        <taxon>Viridiplantae</taxon>
        <taxon>Streptophyta</taxon>
        <taxon>Embryophyta</taxon>
        <taxon>Tracheophyta</taxon>
        <taxon>Spermatophyta</taxon>
        <taxon>Magnoliopsida</taxon>
        <taxon>eudicotyledons</taxon>
        <taxon>Gunneridae</taxon>
        <taxon>Pentapetalae</taxon>
        <taxon>asterids</taxon>
        <taxon>lamiids</taxon>
        <taxon>Lamiales</taxon>
        <taxon>Oleaceae</taxon>
        <taxon>Forsythieae</taxon>
        <taxon>Abeliophyllum</taxon>
    </lineage>
</organism>
<name>A0ABD1V3R8_9LAMI</name>
<dbReference type="EMBL" id="JBFOLK010000002">
    <property type="protein sequence ID" value="KAL2531962.1"/>
    <property type="molecule type" value="Genomic_DNA"/>
</dbReference>
<evidence type="ECO:0000313" key="2">
    <source>
        <dbReference type="EMBL" id="KAL2531962.1"/>
    </source>
</evidence>
<feature type="compositionally biased region" description="Basic and acidic residues" evidence="1">
    <location>
        <begin position="41"/>
        <end position="50"/>
    </location>
</feature>
<feature type="region of interest" description="Disordered" evidence="1">
    <location>
        <begin position="1"/>
        <end position="50"/>
    </location>
</feature>
<dbReference type="Proteomes" id="UP001604336">
    <property type="component" value="Unassembled WGS sequence"/>
</dbReference>
<dbReference type="AlphaFoldDB" id="A0ABD1V3R8"/>
<comment type="caution">
    <text evidence="2">The sequence shown here is derived from an EMBL/GenBank/DDBJ whole genome shotgun (WGS) entry which is preliminary data.</text>
</comment>
<protein>
    <submittedName>
        <fullName evidence="2">Uncharacterized protein</fullName>
    </submittedName>
</protein>
<evidence type="ECO:0000256" key="1">
    <source>
        <dbReference type="SAM" id="MobiDB-lite"/>
    </source>
</evidence>
<gene>
    <name evidence="2" type="ORF">Adt_05313</name>
</gene>